<comment type="similarity">
    <text evidence="2">Belongs to the tetraspanin (TM4SF) family.</text>
</comment>
<evidence type="ECO:0000313" key="7">
    <source>
        <dbReference type="EMBL" id="KAF3537927.1"/>
    </source>
</evidence>
<feature type="non-terminal residue" evidence="7">
    <location>
        <position position="1"/>
    </location>
</feature>
<dbReference type="PANTHER" id="PTHR32191">
    <property type="entry name" value="TETRASPANIN-8-RELATED"/>
    <property type="match status" value="1"/>
</dbReference>
<gene>
    <name evidence="7" type="ORF">F2Q69_00025184</name>
</gene>
<protein>
    <submittedName>
        <fullName evidence="7">Uncharacterized protein</fullName>
    </submittedName>
</protein>
<feature type="compositionally biased region" description="Basic and acidic residues" evidence="6">
    <location>
        <begin position="25"/>
        <end position="38"/>
    </location>
</feature>
<accession>A0A8S9Q719</accession>
<evidence type="ECO:0000256" key="3">
    <source>
        <dbReference type="ARBA" id="ARBA00022692"/>
    </source>
</evidence>
<comment type="subcellular location">
    <subcellularLocation>
        <location evidence="1">Membrane</location>
        <topology evidence="1">Multi-pass membrane protein</topology>
    </subcellularLocation>
</comment>
<evidence type="ECO:0000313" key="8">
    <source>
        <dbReference type="Proteomes" id="UP000712600"/>
    </source>
</evidence>
<name>A0A8S9Q719_BRACR</name>
<reference evidence="7" key="1">
    <citation type="submission" date="2019-12" db="EMBL/GenBank/DDBJ databases">
        <title>Genome sequencing and annotation of Brassica cretica.</title>
        <authorList>
            <person name="Studholme D.J."/>
            <person name="Sarris P."/>
        </authorList>
    </citation>
    <scope>NUCLEOTIDE SEQUENCE</scope>
    <source>
        <strain evidence="7">PFS-109/04</strain>
        <tissue evidence="7">Leaf</tissue>
    </source>
</reference>
<evidence type="ECO:0000256" key="2">
    <source>
        <dbReference type="ARBA" id="ARBA00006840"/>
    </source>
</evidence>
<evidence type="ECO:0000256" key="1">
    <source>
        <dbReference type="ARBA" id="ARBA00004141"/>
    </source>
</evidence>
<keyword evidence="5" id="KW-0472">Membrane</keyword>
<comment type="caution">
    <text evidence="7">The sequence shown here is derived from an EMBL/GenBank/DDBJ whole genome shotgun (WGS) entry which is preliminary data.</text>
</comment>
<feature type="region of interest" description="Disordered" evidence="6">
    <location>
        <begin position="1"/>
        <end position="39"/>
    </location>
</feature>
<dbReference type="AlphaFoldDB" id="A0A8S9Q719"/>
<evidence type="ECO:0000256" key="5">
    <source>
        <dbReference type="ARBA" id="ARBA00023136"/>
    </source>
</evidence>
<dbReference type="GO" id="GO:0016020">
    <property type="term" value="C:membrane"/>
    <property type="evidence" value="ECO:0007669"/>
    <property type="project" value="UniProtKB-SubCell"/>
</dbReference>
<evidence type="ECO:0000256" key="4">
    <source>
        <dbReference type="ARBA" id="ARBA00022989"/>
    </source>
</evidence>
<organism evidence="7 8">
    <name type="scientific">Brassica cretica</name>
    <name type="common">Mustard</name>
    <dbReference type="NCBI Taxonomy" id="69181"/>
    <lineage>
        <taxon>Eukaryota</taxon>
        <taxon>Viridiplantae</taxon>
        <taxon>Streptophyta</taxon>
        <taxon>Embryophyta</taxon>
        <taxon>Tracheophyta</taxon>
        <taxon>Spermatophyta</taxon>
        <taxon>Magnoliopsida</taxon>
        <taxon>eudicotyledons</taxon>
        <taxon>Gunneridae</taxon>
        <taxon>Pentapetalae</taxon>
        <taxon>rosids</taxon>
        <taxon>malvids</taxon>
        <taxon>Brassicales</taxon>
        <taxon>Brassicaceae</taxon>
        <taxon>Brassiceae</taxon>
        <taxon>Brassica</taxon>
    </lineage>
</organism>
<evidence type="ECO:0000256" key="6">
    <source>
        <dbReference type="SAM" id="MobiDB-lite"/>
    </source>
</evidence>
<dbReference type="GO" id="GO:0009734">
    <property type="term" value="P:auxin-activated signaling pathway"/>
    <property type="evidence" value="ECO:0007669"/>
    <property type="project" value="InterPro"/>
</dbReference>
<proteinExistence type="inferred from homology"/>
<keyword evidence="4" id="KW-1133">Transmembrane helix</keyword>
<dbReference type="EMBL" id="QGKX02001290">
    <property type="protein sequence ID" value="KAF3537927.1"/>
    <property type="molecule type" value="Genomic_DNA"/>
</dbReference>
<dbReference type="InterPro" id="IPR044991">
    <property type="entry name" value="TET_plant"/>
</dbReference>
<sequence length="193" mass="22360">MVQTNVSLAKNNRRLNNSTAKQRRRDNNERNPRIDRPRNLMPSVSHYALYSHLTRNERLARFRTLFVTNSSAGKAFSDKCIGNVKTGDLQNWIGDHFLRDICLYVYALYSHVTRNERLARFRILFVTNSSAGKAFSDKGIGNVKTGDLQNWIGDHFLRSKNWEGIKRCMADSTICKFRPRDVDFDAKHLSHVK</sequence>
<keyword evidence="3" id="KW-0812">Transmembrane</keyword>
<dbReference type="Proteomes" id="UP000712600">
    <property type="component" value="Unassembled WGS sequence"/>
</dbReference>
<feature type="compositionally biased region" description="Polar residues" evidence="6">
    <location>
        <begin position="1"/>
        <end position="20"/>
    </location>
</feature>